<feature type="compositionally biased region" description="Acidic residues" evidence="1">
    <location>
        <begin position="96"/>
        <end position="113"/>
    </location>
</feature>
<comment type="caution">
    <text evidence="2">The sequence shown here is derived from an EMBL/GenBank/DDBJ whole genome shotgun (WGS) entry which is preliminary data.</text>
</comment>
<evidence type="ECO:0000256" key="1">
    <source>
        <dbReference type="SAM" id="MobiDB-lite"/>
    </source>
</evidence>
<dbReference type="AlphaFoldDB" id="A0A7J0DLG4"/>
<organism evidence="2 3">
    <name type="scientific">Actinidia rufa</name>
    <dbReference type="NCBI Taxonomy" id="165716"/>
    <lineage>
        <taxon>Eukaryota</taxon>
        <taxon>Viridiplantae</taxon>
        <taxon>Streptophyta</taxon>
        <taxon>Embryophyta</taxon>
        <taxon>Tracheophyta</taxon>
        <taxon>Spermatophyta</taxon>
        <taxon>Magnoliopsida</taxon>
        <taxon>eudicotyledons</taxon>
        <taxon>Gunneridae</taxon>
        <taxon>Pentapetalae</taxon>
        <taxon>asterids</taxon>
        <taxon>Ericales</taxon>
        <taxon>Actinidiaceae</taxon>
        <taxon>Actinidia</taxon>
    </lineage>
</organism>
<accession>A0A7J0DLG4</accession>
<dbReference type="Proteomes" id="UP000585474">
    <property type="component" value="Unassembled WGS sequence"/>
</dbReference>
<evidence type="ECO:0000313" key="3">
    <source>
        <dbReference type="Proteomes" id="UP000585474"/>
    </source>
</evidence>
<name>A0A7J0DLG4_9ERIC</name>
<evidence type="ECO:0000313" key="2">
    <source>
        <dbReference type="EMBL" id="GFS37783.1"/>
    </source>
</evidence>
<reference evidence="3" key="1">
    <citation type="submission" date="2019-07" db="EMBL/GenBank/DDBJ databases">
        <title>De Novo Assembly of kiwifruit Actinidia rufa.</title>
        <authorList>
            <person name="Sugita-Konishi S."/>
            <person name="Sato K."/>
            <person name="Mori E."/>
            <person name="Abe Y."/>
            <person name="Kisaki G."/>
            <person name="Hamano K."/>
            <person name="Suezawa K."/>
            <person name="Otani M."/>
            <person name="Fukuda T."/>
            <person name="Manabe T."/>
            <person name="Gomi K."/>
            <person name="Tabuchi M."/>
            <person name="Akimitsu K."/>
            <person name="Kataoka I."/>
        </authorList>
    </citation>
    <scope>NUCLEOTIDE SEQUENCE [LARGE SCALE GENOMIC DNA]</scope>
    <source>
        <strain evidence="3">cv. Fuchu</strain>
    </source>
</reference>
<protein>
    <submittedName>
        <fullName evidence="2">Uncharacterized protein</fullName>
    </submittedName>
</protein>
<gene>
    <name evidence="2" type="ORF">Acr_00g0053910</name>
</gene>
<keyword evidence="3" id="KW-1185">Reference proteome</keyword>
<dbReference type="EMBL" id="BJWL01000291">
    <property type="protein sequence ID" value="GFS37783.1"/>
    <property type="molecule type" value="Genomic_DNA"/>
</dbReference>
<sequence length="113" mass="11963">MAKGKNKHGEGGKGPSSKLEEVPILAATLAKPKHILDGGRGESSSTICKHVEIEWRSLAMMFNNSASSVPESEVVSNSEVHIDLDAFPKEGNEGDTLGDEDSLTLGDEDSSLL</sequence>
<proteinExistence type="predicted"/>
<feature type="region of interest" description="Disordered" evidence="1">
    <location>
        <begin position="1"/>
        <end position="24"/>
    </location>
</feature>
<feature type="region of interest" description="Disordered" evidence="1">
    <location>
        <begin position="85"/>
        <end position="113"/>
    </location>
</feature>